<dbReference type="PANTHER" id="PTHR42879">
    <property type="entry name" value="3-OXOACYL-(ACYL-CARRIER-PROTEIN) REDUCTASE"/>
    <property type="match status" value="1"/>
</dbReference>
<dbReference type="PRINTS" id="PR00080">
    <property type="entry name" value="SDRFAMILY"/>
</dbReference>
<dbReference type="PRINTS" id="PR00081">
    <property type="entry name" value="GDHRDH"/>
</dbReference>
<dbReference type="Gene3D" id="3.40.50.720">
    <property type="entry name" value="NAD(P)-binding Rossmann-like Domain"/>
    <property type="match status" value="1"/>
</dbReference>
<accession>A0AAU8DKK8</accession>
<evidence type="ECO:0000256" key="1">
    <source>
        <dbReference type="ARBA" id="ARBA00006484"/>
    </source>
</evidence>
<dbReference type="SMART" id="SM00822">
    <property type="entry name" value="PKS_KR"/>
    <property type="match status" value="1"/>
</dbReference>
<keyword evidence="2" id="KW-0560">Oxidoreductase</keyword>
<dbReference type="RefSeq" id="WP_353648133.1">
    <property type="nucleotide sequence ID" value="NZ_CP159218.1"/>
</dbReference>
<dbReference type="AlphaFoldDB" id="A0AAU8DKK8"/>
<name>A0AAU8DKK8_9ACTN</name>
<gene>
    <name evidence="4" type="ORF">ABLG96_14845</name>
</gene>
<dbReference type="InterPro" id="IPR002347">
    <property type="entry name" value="SDR_fam"/>
</dbReference>
<dbReference type="FunFam" id="3.40.50.720:FF:000084">
    <property type="entry name" value="Short-chain dehydrogenase reductase"/>
    <property type="match status" value="1"/>
</dbReference>
<protein>
    <submittedName>
        <fullName evidence="4">SDR family oxidoreductase</fullName>
    </submittedName>
</protein>
<feature type="domain" description="Ketoreductase" evidence="3">
    <location>
        <begin position="20"/>
        <end position="216"/>
    </location>
</feature>
<comment type="similarity">
    <text evidence="1">Belongs to the short-chain dehydrogenases/reductases (SDR) family.</text>
</comment>
<dbReference type="InterPro" id="IPR020904">
    <property type="entry name" value="Sc_DH/Rdtase_CS"/>
</dbReference>
<dbReference type="GO" id="GO:0016491">
    <property type="term" value="F:oxidoreductase activity"/>
    <property type="evidence" value="ECO:0007669"/>
    <property type="project" value="UniProtKB-KW"/>
</dbReference>
<evidence type="ECO:0000313" key="4">
    <source>
        <dbReference type="EMBL" id="XCG62518.1"/>
    </source>
</evidence>
<dbReference type="PANTHER" id="PTHR42879:SF2">
    <property type="entry name" value="3-OXOACYL-[ACYL-CARRIER-PROTEIN] REDUCTASE FABG"/>
    <property type="match status" value="1"/>
</dbReference>
<dbReference type="GO" id="GO:0032787">
    <property type="term" value="P:monocarboxylic acid metabolic process"/>
    <property type="evidence" value="ECO:0007669"/>
    <property type="project" value="UniProtKB-ARBA"/>
</dbReference>
<evidence type="ECO:0000259" key="3">
    <source>
        <dbReference type="SMART" id="SM00822"/>
    </source>
</evidence>
<dbReference type="InterPro" id="IPR057326">
    <property type="entry name" value="KR_dom"/>
</dbReference>
<dbReference type="PROSITE" id="PS00061">
    <property type="entry name" value="ADH_SHORT"/>
    <property type="match status" value="1"/>
</dbReference>
<dbReference type="InterPro" id="IPR050259">
    <property type="entry name" value="SDR"/>
</dbReference>
<proteinExistence type="inferred from homology"/>
<reference evidence="4" key="1">
    <citation type="submission" date="2024-05" db="EMBL/GenBank/DDBJ databases">
        <authorList>
            <person name="Cai S.Y."/>
            <person name="Jin L.M."/>
            <person name="Li H.R."/>
        </authorList>
    </citation>
    <scope>NUCLEOTIDE SEQUENCE</scope>
    <source>
        <strain evidence="4">A5-74</strain>
    </source>
</reference>
<dbReference type="Pfam" id="PF13561">
    <property type="entry name" value="adh_short_C2"/>
    <property type="match status" value="1"/>
</dbReference>
<dbReference type="InterPro" id="IPR036291">
    <property type="entry name" value="NAD(P)-bd_dom_sf"/>
</dbReference>
<dbReference type="EMBL" id="CP159218">
    <property type="protein sequence ID" value="XCG62518.1"/>
    <property type="molecule type" value="Genomic_DNA"/>
</dbReference>
<organism evidence="4">
    <name type="scientific">Nakamurella sp. A5-74</name>
    <dbReference type="NCBI Taxonomy" id="3158264"/>
    <lineage>
        <taxon>Bacteria</taxon>
        <taxon>Bacillati</taxon>
        <taxon>Actinomycetota</taxon>
        <taxon>Actinomycetes</taxon>
        <taxon>Nakamurellales</taxon>
        <taxon>Nakamurellaceae</taxon>
        <taxon>Nakamurella</taxon>
    </lineage>
</organism>
<sequence length="262" mass="27323">MAQLAADQPWLTQQFGLSGRTALVTGARTGIGRACAVALAAAGADLVLWARDATDLTDLVHEIRGLGREAHPVGCDLEDIDAVAELAAGLAAENSIDVLVNNAGIIHREPAEQVSFADWRRVLSVDLDALFLITQAVGGPMVERGSGRIISIASLLSFQGGVGVSSYAAAKHGVAGLTKALANEWGPHGVTVNAVAPGYVATNNTAALRADPVREPQLRDRIPLGEWATPQDIAPSVVFLASRAARYLNGQVIAIDGGWLSR</sequence>
<dbReference type="SUPFAM" id="SSF51735">
    <property type="entry name" value="NAD(P)-binding Rossmann-fold domains"/>
    <property type="match status" value="1"/>
</dbReference>
<evidence type="ECO:0000256" key="2">
    <source>
        <dbReference type="ARBA" id="ARBA00023002"/>
    </source>
</evidence>